<gene>
    <name evidence="1" type="ORF">CR513_23337</name>
</gene>
<dbReference type="SUPFAM" id="SSF53098">
    <property type="entry name" value="Ribonuclease H-like"/>
    <property type="match status" value="1"/>
</dbReference>
<accession>A0A371GUQ6</accession>
<dbReference type="Proteomes" id="UP000257109">
    <property type="component" value="Unassembled WGS sequence"/>
</dbReference>
<dbReference type="EMBL" id="QJKJ01004404">
    <property type="protein sequence ID" value="RDX94292.1"/>
    <property type="molecule type" value="Genomic_DNA"/>
</dbReference>
<protein>
    <recommendedName>
        <fullName evidence="3">Integrase catalytic domain-containing protein</fullName>
    </recommendedName>
</protein>
<proteinExistence type="predicted"/>
<name>A0A371GUQ6_MUCPR</name>
<evidence type="ECO:0000313" key="2">
    <source>
        <dbReference type="Proteomes" id="UP000257109"/>
    </source>
</evidence>
<dbReference type="PANTHER" id="PTHR24559">
    <property type="entry name" value="TRANSPOSON TY3-I GAG-POL POLYPROTEIN"/>
    <property type="match status" value="1"/>
</dbReference>
<dbReference type="AlphaFoldDB" id="A0A371GUQ6"/>
<comment type="caution">
    <text evidence="1">The sequence shown here is derived from an EMBL/GenBank/DDBJ whole genome shotgun (WGS) entry which is preliminary data.</text>
</comment>
<dbReference type="SUPFAM" id="SSF56672">
    <property type="entry name" value="DNA/RNA polymerases"/>
    <property type="match status" value="1"/>
</dbReference>
<dbReference type="InterPro" id="IPR053134">
    <property type="entry name" value="RNA-dir_DNA_polymerase"/>
</dbReference>
<dbReference type="InterPro" id="IPR043502">
    <property type="entry name" value="DNA/RNA_pol_sf"/>
</dbReference>
<dbReference type="InterPro" id="IPR012337">
    <property type="entry name" value="RNaseH-like_sf"/>
</dbReference>
<keyword evidence="2" id="KW-1185">Reference proteome</keyword>
<dbReference type="PANTHER" id="PTHR24559:SF444">
    <property type="entry name" value="REVERSE TRANSCRIPTASE DOMAIN-CONTAINING PROTEIN"/>
    <property type="match status" value="1"/>
</dbReference>
<reference evidence="1" key="1">
    <citation type="submission" date="2018-05" db="EMBL/GenBank/DDBJ databases">
        <title>Draft genome of Mucuna pruriens seed.</title>
        <authorList>
            <person name="Nnadi N.E."/>
            <person name="Vos R."/>
            <person name="Hasami M.H."/>
            <person name="Devisetty U.K."/>
            <person name="Aguiy J.C."/>
        </authorList>
    </citation>
    <scope>NUCLEOTIDE SEQUENCE [LARGE SCALE GENOMIC DNA]</scope>
    <source>
        <strain evidence="1">JCA_2017</strain>
    </source>
</reference>
<dbReference type="Gene3D" id="3.30.70.270">
    <property type="match status" value="1"/>
</dbReference>
<organism evidence="1 2">
    <name type="scientific">Mucuna pruriens</name>
    <name type="common">Velvet bean</name>
    <name type="synonym">Dolichos pruriens</name>
    <dbReference type="NCBI Taxonomy" id="157652"/>
    <lineage>
        <taxon>Eukaryota</taxon>
        <taxon>Viridiplantae</taxon>
        <taxon>Streptophyta</taxon>
        <taxon>Embryophyta</taxon>
        <taxon>Tracheophyta</taxon>
        <taxon>Spermatophyta</taxon>
        <taxon>Magnoliopsida</taxon>
        <taxon>eudicotyledons</taxon>
        <taxon>Gunneridae</taxon>
        <taxon>Pentapetalae</taxon>
        <taxon>rosids</taxon>
        <taxon>fabids</taxon>
        <taxon>Fabales</taxon>
        <taxon>Fabaceae</taxon>
        <taxon>Papilionoideae</taxon>
        <taxon>50 kb inversion clade</taxon>
        <taxon>NPAAA clade</taxon>
        <taxon>indigoferoid/millettioid clade</taxon>
        <taxon>Phaseoleae</taxon>
        <taxon>Mucuna</taxon>
    </lineage>
</organism>
<dbReference type="InterPro" id="IPR043128">
    <property type="entry name" value="Rev_trsase/Diguanyl_cyclase"/>
</dbReference>
<dbReference type="OrthoDB" id="8064693at2759"/>
<feature type="non-terminal residue" evidence="1">
    <location>
        <position position="1"/>
    </location>
</feature>
<sequence length="77" mass="8932">MCIDYRKLNEVTEKGHFPLPVIDQMLEKLAGHEYYYCLNGTPRVIISDGDTHFRNKQFENLLSKYGVTPKVATPYHS</sequence>
<evidence type="ECO:0008006" key="3">
    <source>
        <dbReference type="Google" id="ProtNLM"/>
    </source>
</evidence>
<evidence type="ECO:0000313" key="1">
    <source>
        <dbReference type="EMBL" id="RDX94292.1"/>
    </source>
</evidence>